<comment type="caution">
    <text evidence="4">The sequence shown here is derived from an EMBL/GenBank/DDBJ whole genome shotgun (WGS) entry which is preliminary data.</text>
</comment>
<evidence type="ECO:0000259" key="3">
    <source>
        <dbReference type="Pfam" id="PF19305"/>
    </source>
</evidence>
<dbReference type="GO" id="GO:0016829">
    <property type="term" value="F:lyase activity"/>
    <property type="evidence" value="ECO:0007669"/>
    <property type="project" value="InterPro"/>
</dbReference>
<proteinExistence type="inferred from homology"/>
<evidence type="ECO:0000313" key="5">
    <source>
        <dbReference type="Proteomes" id="UP000005273"/>
    </source>
</evidence>
<dbReference type="STRING" id="592015.HMPREF1705_02801"/>
<name>A0A0T5X7Y8_9BACT</name>
<protein>
    <submittedName>
        <fullName evidence="4">MmgE/PrpD family protein</fullName>
    </submittedName>
</protein>
<dbReference type="OrthoDB" id="1351at2"/>
<comment type="similarity">
    <text evidence="1">Belongs to the PrpD family.</text>
</comment>
<feature type="domain" description="MmgE/PrpD C-terminal" evidence="3">
    <location>
        <begin position="277"/>
        <end position="433"/>
    </location>
</feature>
<dbReference type="InterPro" id="IPR045336">
    <property type="entry name" value="MmgE_PrpD_N"/>
</dbReference>
<sequence>MSKPRDEKDTLLCKLSRYYASLSHDDVPAKVIEKAKRSLVDFLSELAAGFYVGELAEVVNPYLVELGGKPESTLLCVGKKIPAQNAALGMGVMAHAIELDDGHRWGTSHPAVAIMPAVLAMAEREKSSYGEILLAIVIGYDMMLRTARAINPAHLKRGFHSTGTCGSLGAAAACAKLLNLDEEKTAYAISMGGLQSAGLQEMLHDHPGVKPLQPGKSASAGVLAADLAKCGAKSPRTLFEGEHGWLKAMCDSNYSTEALIGDLGTRFEILYTYTKLYPTCRHCHAAIDLAREARETLSCDPADIESIEVKTYRLGIVEVGRIQVPKTQQEAMFSLPFAVAIALTRGNVTLQDYTPETLSDPKLISLAEKVNVIEDEKLNDLYPEERGAHMKVVLKDGRSFEKYIPVAKGEPEFPVTDDDLKKKLQAMLSPYYPNAFFEGLWTMTVDGDIETRSYEETIEHFGRYCS</sequence>
<dbReference type="Pfam" id="PF19305">
    <property type="entry name" value="MmgE_PrpD_C"/>
    <property type="match status" value="1"/>
</dbReference>
<dbReference type="SUPFAM" id="SSF103378">
    <property type="entry name" value="2-methylcitrate dehydratase PrpD"/>
    <property type="match status" value="1"/>
</dbReference>
<dbReference type="InterPro" id="IPR005656">
    <property type="entry name" value="MmgE_PrpD"/>
</dbReference>
<dbReference type="AlphaFoldDB" id="A0A0T5X7Y8"/>
<feature type="domain" description="MmgE/PrpD N-terminal" evidence="2">
    <location>
        <begin position="14"/>
        <end position="252"/>
    </location>
</feature>
<dbReference type="Gene3D" id="3.30.1330.120">
    <property type="entry name" value="2-methylcitrate dehydratase PrpD"/>
    <property type="match status" value="1"/>
</dbReference>
<dbReference type="PANTHER" id="PTHR16943">
    <property type="entry name" value="2-METHYLCITRATE DEHYDRATASE-RELATED"/>
    <property type="match status" value="1"/>
</dbReference>
<dbReference type="InterPro" id="IPR045337">
    <property type="entry name" value="MmgE_PrpD_C"/>
</dbReference>
<dbReference type="InterPro" id="IPR042183">
    <property type="entry name" value="MmgE/PrpD_sf_1"/>
</dbReference>
<dbReference type="Proteomes" id="UP000005273">
    <property type="component" value="Unassembled WGS sequence"/>
</dbReference>
<accession>A0A0T5X7Y8</accession>
<dbReference type="Gene3D" id="1.10.4100.10">
    <property type="entry name" value="2-methylcitrate dehydratase PrpD"/>
    <property type="match status" value="1"/>
</dbReference>
<evidence type="ECO:0000256" key="1">
    <source>
        <dbReference type="ARBA" id="ARBA00006174"/>
    </source>
</evidence>
<gene>
    <name evidence="4" type="ORF">HMPREF1705_02801</name>
</gene>
<evidence type="ECO:0000313" key="4">
    <source>
        <dbReference type="EMBL" id="KRT34459.1"/>
    </source>
</evidence>
<dbReference type="eggNOG" id="COG2079">
    <property type="taxonomic scope" value="Bacteria"/>
</dbReference>
<dbReference type="Pfam" id="PF03972">
    <property type="entry name" value="MmgE_PrpD_N"/>
    <property type="match status" value="1"/>
</dbReference>
<evidence type="ECO:0000259" key="2">
    <source>
        <dbReference type="Pfam" id="PF03972"/>
    </source>
</evidence>
<dbReference type="PANTHER" id="PTHR16943:SF8">
    <property type="entry name" value="2-METHYLCITRATE DEHYDRATASE"/>
    <property type="match status" value="1"/>
</dbReference>
<dbReference type="EMBL" id="ACJX03000001">
    <property type="protein sequence ID" value="KRT34459.1"/>
    <property type="molecule type" value="Genomic_DNA"/>
</dbReference>
<keyword evidence="5" id="KW-1185">Reference proteome</keyword>
<dbReference type="InterPro" id="IPR036148">
    <property type="entry name" value="MmgE/PrpD_sf"/>
</dbReference>
<reference evidence="5" key="1">
    <citation type="submission" date="2012-09" db="EMBL/GenBank/DDBJ databases">
        <authorList>
            <person name="Weinstock G."/>
            <person name="Sodergren E."/>
            <person name="Clifton S."/>
            <person name="Fulton L."/>
            <person name="Fulton B."/>
            <person name="Courtney L."/>
            <person name="Fronick C."/>
            <person name="Harrison M."/>
            <person name="Strong C."/>
            <person name="Farmer C."/>
            <person name="Delehaunty K."/>
            <person name="Markovic C."/>
            <person name="Hall O."/>
            <person name="Minx P."/>
            <person name="Tomlinson C."/>
            <person name="Mitreva M."/>
            <person name="Nelson J."/>
            <person name="Hou S."/>
            <person name="Wollam A."/>
            <person name="Pepin K.H."/>
            <person name="Johnson M."/>
            <person name="Bhonagiri V."/>
            <person name="Nash W.E."/>
            <person name="Suruliraj S."/>
            <person name="Warren W."/>
            <person name="Chinwalla A."/>
            <person name="Mardis E.R."/>
            <person name="Wilson R.K."/>
        </authorList>
    </citation>
    <scope>NUCLEOTIDE SEQUENCE [LARGE SCALE GENOMIC DNA]</scope>
    <source>
        <strain evidence="5">OS1</strain>
    </source>
</reference>
<dbReference type="InterPro" id="IPR042188">
    <property type="entry name" value="MmgE/PrpD_sf_2"/>
</dbReference>
<organism evidence="4 5">
    <name type="scientific">Acetomicrobium hydrogeniformans ATCC BAA-1850</name>
    <dbReference type="NCBI Taxonomy" id="592015"/>
    <lineage>
        <taxon>Bacteria</taxon>
        <taxon>Thermotogati</taxon>
        <taxon>Synergistota</taxon>
        <taxon>Synergistia</taxon>
        <taxon>Synergistales</taxon>
        <taxon>Acetomicrobiaceae</taxon>
        <taxon>Acetomicrobium</taxon>
    </lineage>
</organism>
<dbReference type="RefSeq" id="WP_009200659.1">
    <property type="nucleotide sequence ID" value="NZ_ACJX03000001.1"/>
</dbReference>